<accession>A0A914HIJ5</accession>
<feature type="compositionally biased region" description="Low complexity" evidence="1">
    <location>
        <begin position="93"/>
        <end position="103"/>
    </location>
</feature>
<keyword evidence="2" id="KW-1185">Reference proteome</keyword>
<dbReference type="AlphaFoldDB" id="A0A914HIJ5"/>
<dbReference type="Proteomes" id="UP000887572">
    <property type="component" value="Unplaced"/>
</dbReference>
<proteinExistence type="predicted"/>
<protein>
    <submittedName>
        <fullName evidence="3">Borealin C-terminal domain-containing protein</fullName>
    </submittedName>
</protein>
<dbReference type="WBParaSite" id="Gr19_v10_g17494.t1">
    <property type="protein sequence ID" value="Gr19_v10_g17494.t1"/>
    <property type="gene ID" value="Gr19_v10_g17494"/>
</dbReference>
<evidence type="ECO:0000313" key="2">
    <source>
        <dbReference type="Proteomes" id="UP000887572"/>
    </source>
</evidence>
<feature type="region of interest" description="Disordered" evidence="1">
    <location>
        <begin position="79"/>
        <end position="103"/>
    </location>
</feature>
<reference evidence="3" key="1">
    <citation type="submission" date="2022-11" db="UniProtKB">
        <authorList>
            <consortium name="WormBaseParasite"/>
        </authorList>
    </citation>
    <scope>IDENTIFICATION</scope>
</reference>
<evidence type="ECO:0000313" key="3">
    <source>
        <dbReference type="WBParaSite" id="Gr19_v10_g17494.t1"/>
    </source>
</evidence>
<evidence type="ECO:0000256" key="1">
    <source>
        <dbReference type="SAM" id="MobiDB-lite"/>
    </source>
</evidence>
<name>A0A914HIJ5_GLORO</name>
<sequence length="207" mass="23158">MVRPKRQLAPEKKAEVEKLLLETKGKFKMDLRELELAKRQFSTAFVGAMATELPKIFPEEVLDMRLNDFIKQLGDQAYDFNDEPDQEGTSKGATAATPAFPRRPLTYKTMRTPAGLSIKVPSCITPKVEGSMARTGKRGEVLFSVHGTPVMNTMGPDKTDAVVQDWLQQEEERLTPQTREIIVKLKELVHMRGKGNDESGGEESDGH</sequence>
<organism evidence="2 3">
    <name type="scientific">Globodera rostochiensis</name>
    <name type="common">Golden nematode worm</name>
    <name type="synonym">Heterodera rostochiensis</name>
    <dbReference type="NCBI Taxonomy" id="31243"/>
    <lineage>
        <taxon>Eukaryota</taxon>
        <taxon>Metazoa</taxon>
        <taxon>Ecdysozoa</taxon>
        <taxon>Nematoda</taxon>
        <taxon>Chromadorea</taxon>
        <taxon>Rhabditida</taxon>
        <taxon>Tylenchina</taxon>
        <taxon>Tylenchomorpha</taxon>
        <taxon>Tylenchoidea</taxon>
        <taxon>Heteroderidae</taxon>
        <taxon>Heteroderinae</taxon>
        <taxon>Globodera</taxon>
    </lineage>
</organism>